<dbReference type="AlphaFoldDB" id="A0AAU8LWW1"/>
<name>A0AAU8LWW1_9BACT</name>
<reference evidence="1" key="1">
    <citation type="journal article" date="2024" name="Syst. Appl. Microbiol.">
        <title>First single-strain enrichments of Electrothrix cable bacteria, description of E. aestuarii sp. nov. and E. rattekaaiensis sp. nov., and proposal of a cable bacteria taxonomy following the rules of the SeqCode.</title>
        <authorList>
            <person name="Plum-Jensen L.E."/>
            <person name="Schramm A."/>
            <person name="Marshall I.P.G."/>
        </authorList>
    </citation>
    <scope>NUCLEOTIDE SEQUENCE</scope>
    <source>
        <strain evidence="1">Rat1</strain>
    </source>
</reference>
<accession>A0AAU8LWW1</accession>
<gene>
    <name evidence="1" type="ORF">Q3M24_00845</name>
</gene>
<protein>
    <submittedName>
        <fullName evidence="1">Uncharacterized protein</fullName>
    </submittedName>
</protein>
<reference evidence="1" key="2">
    <citation type="submission" date="2024-06" db="EMBL/GenBank/DDBJ databases">
        <authorList>
            <person name="Plum-Jensen L.E."/>
            <person name="Schramm A."/>
            <person name="Marshall I.P.G."/>
        </authorList>
    </citation>
    <scope>NUCLEOTIDE SEQUENCE</scope>
    <source>
        <strain evidence="1">Rat1</strain>
    </source>
</reference>
<organism evidence="1">
    <name type="scientific">Candidatus Electrothrix aestuarii</name>
    <dbReference type="NCBI Taxonomy" id="3062594"/>
    <lineage>
        <taxon>Bacteria</taxon>
        <taxon>Pseudomonadati</taxon>
        <taxon>Thermodesulfobacteriota</taxon>
        <taxon>Desulfobulbia</taxon>
        <taxon>Desulfobulbales</taxon>
        <taxon>Desulfobulbaceae</taxon>
        <taxon>Candidatus Electrothrix</taxon>
    </lineage>
</organism>
<proteinExistence type="predicted"/>
<evidence type="ECO:0000313" key="1">
    <source>
        <dbReference type="EMBL" id="XCN73334.1"/>
    </source>
</evidence>
<sequence>MCLAVYIACDNTLPLIKWDAKQPRFNVVPLDHNDKVVTCQFRYPYVLYAGSHEGCGCGFIKEGEVGEQLEMVQSNYKQLASYLQKLRTSGYNIEIFVCWEGGQGAEPELRQRISVETLVMEGFEFQEKTYYEIE</sequence>
<dbReference type="KEGG" id="eaj:Q3M24_00845"/>
<dbReference type="EMBL" id="CP159373">
    <property type="protein sequence ID" value="XCN73334.1"/>
    <property type="molecule type" value="Genomic_DNA"/>
</dbReference>